<gene>
    <name evidence="1" type="ORF">FA15DRAFT_602638</name>
</gene>
<proteinExistence type="predicted"/>
<reference evidence="1 2" key="1">
    <citation type="journal article" date="2019" name="Nat. Ecol. Evol.">
        <title>Megaphylogeny resolves global patterns of mushroom evolution.</title>
        <authorList>
            <person name="Varga T."/>
            <person name="Krizsan K."/>
            <person name="Foldi C."/>
            <person name="Dima B."/>
            <person name="Sanchez-Garcia M."/>
            <person name="Sanchez-Ramirez S."/>
            <person name="Szollosi G.J."/>
            <person name="Szarkandi J.G."/>
            <person name="Papp V."/>
            <person name="Albert L."/>
            <person name="Andreopoulos W."/>
            <person name="Angelini C."/>
            <person name="Antonin V."/>
            <person name="Barry K.W."/>
            <person name="Bougher N.L."/>
            <person name="Buchanan P."/>
            <person name="Buyck B."/>
            <person name="Bense V."/>
            <person name="Catcheside P."/>
            <person name="Chovatia M."/>
            <person name="Cooper J."/>
            <person name="Damon W."/>
            <person name="Desjardin D."/>
            <person name="Finy P."/>
            <person name="Geml J."/>
            <person name="Haridas S."/>
            <person name="Hughes K."/>
            <person name="Justo A."/>
            <person name="Karasinski D."/>
            <person name="Kautmanova I."/>
            <person name="Kiss B."/>
            <person name="Kocsube S."/>
            <person name="Kotiranta H."/>
            <person name="LaButti K.M."/>
            <person name="Lechner B.E."/>
            <person name="Liimatainen K."/>
            <person name="Lipzen A."/>
            <person name="Lukacs Z."/>
            <person name="Mihaltcheva S."/>
            <person name="Morgado L.N."/>
            <person name="Niskanen T."/>
            <person name="Noordeloos M.E."/>
            <person name="Ohm R.A."/>
            <person name="Ortiz-Santana B."/>
            <person name="Ovrebo C."/>
            <person name="Racz N."/>
            <person name="Riley R."/>
            <person name="Savchenko A."/>
            <person name="Shiryaev A."/>
            <person name="Soop K."/>
            <person name="Spirin V."/>
            <person name="Szebenyi C."/>
            <person name="Tomsovsky M."/>
            <person name="Tulloss R.E."/>
            <person name="Uehling J."/>
            <person name="Grigoriev I.V."/>
            <person name="Vagvolgyi C."/>
            <person name="Papp T."/>
            <person name="Martin F.M."/>
            <person name="Miettinen O."/>
            <person name="Hibbett D.S."/>
            <person name="Nagy L.G."/>
        </authorList>
    </citation>
    <scope>NUCLEOTIDE SEQUENCE [LARGE SCALE GENOMIC DNA]</scope>
    <source>
        <strain evidence="1 2">CBS 121175</strain>
    </source>
</reference>
<dbReference type="STRING" id="230819.A0A5C3KFG2"/>
<evidence type="ECO:0008006" key="3">
    <source>
        <dbReference type="Google" id="ProtNLM"/>
    </source>
</evidence>
<protein>
    <recommendedName>
        <fullName evidence="3">Tc1-like transposase DDE domain-containing protein</fullName>
    </recommendedName>
</protein>
<dbReference type="OrthoDB" id="2417635at2759"/>
<dbReference type="Proteomes" id="UP000307440">
    <property type="component" value="Unassembled WGS sequence"/>
</dbReference>
<keyword evidence="2" id="KW-1185">Reference proteome</keyword>
<sequence>ISLVDHPAQSLDLNPIEPLWHDLKEIIRAQHTVSTINDLKAAAHAAWDALPIETVNQHIYQMPDCVQAVLASKGGHTQL</sequence>
<dbReference type="EMBL" id="ML210378">
    <property type="protein sequence ID" value="TFK18791.1"/>
    <property type="molecule type" value="Genomic_DNA"/>
</dbReference>
<dbReference type="InterPro" id="IPR036397">
    <property type="entry name" value="RNaseH_sf"/>
</dbReference>
<evidence type="ECO:0000313" key="2">
    <source>
        <dbReference type="Proteomes" id="UP000307440"/>
    </source>
</evidence>
<organism evidence="1 2">
    <name type="scientific">Coprinopsis marcescibilis</name>
    <name type="common">Agaric fungus</name>
    <name type="synonym">Psathyrella marcescibilis</name>
    <dbReference type="NCBI Taxonomy" id="230819"/>
    <lineage>
        <taxon>Eukaryota</taxon>
        <taxon>Fungi</taxon>
        <taxon>Dikarya</taxon>
        <taxon>Basidiomycota</taxon>
        <taxon>Agaricomycotina</taxon>
        <taxon>Agaricomycetes</taxon>
        <taxon>Agaricomycetidae</taxon>
        <taxon>Agaricales</taxon>
        <taxon>Agaricineae</taxon>
        <taxon>Psathyrellaceae</taxon>
        <taxon>Coprinopsis</taxon>
    </lineage>
</organism>
<evidence type="ECO:0000313" key="1">
    <source>
        <dbReference type="EMBL" id="TFK18791.1"/>
    </source>
</evidence>
<dbReference type="AlphaFoldDB" id="A0A5C3KFG2"/>
<accession>A0A5C3KFG2</accession>
<feature type="non-terminal residue" evidence="1">
    <location>
        <position position="1"/>
    </location>
</feature>
<name>A0A5C3KFG2_COPMA</name>
<dbReference type="GO" id="GO:0003676">
    <property type="term" value="F:nucleic acid binding"/>
    <property type="evidence" value="ECO:0007669"/>
    <property type="project" value="InterPro"/>
</dbReference>
<dbReference type="Gene3D" id="3.30.420.10">
    <property type="entry name" value="Ribonuclease H-like superfamily/Ribonuclease H"/>
    <property type="match status" value="1"/>
</dbReference>